<proteinExistence type="predicted"/>
<protein>
    <submittedName>
        <fullName evidence="1">Uncharacterized protein</fullName>
    </submittedName>
</protein>
<dbReference type="EMBL" id="CM042037">
    <property type="protein sequence ID" value="KAI3741779.1"/>
    <property type="molecule type" value="Genomic_DNA"/>
</dbReference>
<keyword evidence="2" id="KW-1185">Reference proteome</keyword>
<reference evidence="2" key="1">
    <citation type="journal article" date="2022" name="Mol. Ecol. Resour.">
        <title>The genomes of chicory, endive, great burdock and yacon provide insights into Asteraceae palaeo-polyploidization history and plant inulin production.</title>
        <authorList>
            <person name="Fan W."/>
            <person name="Wang S."/>
            <person name="Wang H."/>
            <person name="Wang A."/>
            <person name="Jiang F."/>
            <person name="Liu H."/>
            <person name="Zhao H."/>
            <person name="Xu D."/>
            <person name="Zhang Y."/>
        </authorList>
    </citation>
    <scope>NUCLEOTIDE SEQUENCE [LARGE SCALE GENOMIC DNA]</scope>
    <source>
        <strain evidence="2">cv. Yunnan</strain>
    </source>
</reference>
<sequence length="110" mass="12325">MESMATSSTFLSYLVCISKQATPDMNLVKDYGRPLLHEYCILGDGCQMEGITNEACLLAGHWGLGKLIALYDDNHISIGGDTEKWKKFSTVIGYLHTRFLKKGKQQKHTI</sequence>
<accession>A0ACB9D5B7</accession>
<gene>
    <name evidence="1" type="ORF">L1987_59456</name>
</gene>
<name>A0ACB9D5B7_9ASTR</name>
<evidence type="ECO:0000313" key="1">
    <source>
        <dbReference type="EMBL" id="KAI3741779.1"/>
    </source>
</evidence>
<dbReference type="Proteomes" id="UP001056120">
    <property type="component" value="Linkage Group LG20"/>
</dbReference>
<comment type="caution">
    <text evidence="1">The sequence shown here is derived from an EMBL/GenBank/DDBJ whole genome shotgun (WGS) entry which is preliminary data.</text>
</comment>
<evidence type="ECO:0000313" key="2">
    <source>
        <dbReference type="Proteomes" id="UP001056120"/>
    </source>
</evidence>
<reference evidence="1 2" key="2">
    <citation type="journal article" date="2022" name="Mol. Ecol. Resour.">
        <title>The genomes of chicory, endive, great burdock and yacon provide insights into Asteraceae paleo-polyploidization history and plant inulin production.</title>
        <authorList>
            <person name="Fan W."/>
            <person name="Wang S."/>
            <person name="Wang H."/>
            <person name="Wang A."/>
            <person name="Jiang F."/>
            <person name="Liu H."/>
            <person name="Zhao H."/>
            <person name="Xu D."/>
            <person name="Zhang Y."/>
        </authorList>
    </citation>
    <scope>NUCLEOTIDE SEQUENCE [LARGE SCALE GENOMIC DNA]</scope>
    <source>
        <strain evidence="2">cv. Yunnan</strain>
        <tissue evidence="1">Leaves</tissue>
    </source>
</reference>
<organism evidence="1 2">
    <name type="scientific">Smallanthus sonchifolius</name>
    <dbReference type="NCBI Taxonomy" id="185202"/>
    <lineage>
        <taxon>Eukaryota</taxon>
        <taxon>Viridiplantae</taxon>
        <taxon>Streptophyta</taxon>
        <taxon>Embryophyta</taxon>
        <taxon>Tracheophyta</taxon>
        <taxon>Spermatophyta</taxon>
        <taxon>Magnoliopsida</taxon>
        <taxon>eudicotyledons</taxon>
        <taxon>Gunneridae</taxon>
        <taxon>Pentapetalae</taxon>
        <taxon>asterids</taxon>
        <taxon>campanulids</taxon>
        <taxon>Asterales</taxon>
        <taxon>Asteraceae</taxon>
        <taxon>Asteroideae</taxon>
        <taxon>Heliantheae alliance</taxon>
        <taxon>Millerieae</taxon>
        <taxon>Smallanthus</taxon>
    </lineage>
</organism>